<evidence type="ECO:0000256" key="1">
    <source>
        <dbReference type="SAM" id="SignalP"/>
    </source>
</evidence>
<dbReference type="Proteomes" id="UP000242133">
    <property type="component" value="Unassembled WGS sequence"/>
</dbReference>
<dbReference type="EMBL" id="PYGI01000014">
    <property type="protein sequence ID" value="PSL13030.1"/>
    <property type="molecule type" value="Genomic_DNA"/>
</dbReference>
<dbReference type="GO" id="GO:0009055">
    <property type="term" value="F:electron transfer activity"/>
    <property type="evidence" value="ECO:0007669"/>
    <property type="project" value="InterPro"/>
</dbReference>
<organism evidence="2 3">
    <name type="scientific">Marinobacterium halophilum</name>
    <dbReference type="NCBI Taxonomy" id="267374"/>
    <lineage>
        <taxon>Bacteria</taxon>
        <taxon>Pseudomonadati</taxon>
        <taxon>Pseudomonadota</taxon>
        <taxon>Gammaproteobacteria</taxon>
        <taxon>Oceanospirillales</taxon>
        <taxon>Oceanospirillaceae</taxon>
        <taxon>Marinobacterium</taxon>
    </lineage>
</organism>
<evidence type="ECO:0000313" key="2">
    <source>
        <dbReference type="EMBL" id="PSL13030.1"/>
    </source>
</evidence>
<dbReference type="Gene3D" id="1.10.760.10">
    <property type="entry name" value="Cytochrome c-like domain"/>
    <property type="match status" value="1"/>
</dbReference>
<dbReference type="OrthoDB" id="9805828at2"/>
<dbReference type="SUPFAM" id="SSF46626">
    <property type="entry name" value="Cytochrome c"/>
    <property type="match status" value="1"/>
</dbReference>
<name>A0A2P8EU76_9GAMM</name>
<keyword evidence="3" id="KW-1185">Reference proteome</keyword>
<reference evidence="2 3" key="1">
    <citation type="submission" date="2018-03" db="EMBL/GenBank/DDBJ databases">
        <title>Genomic Encyclopedia of Archaeal and Bacterial Type Strains, Phase II (KMG-II): from individual species to whole genera.</title>
        <authorList>
            <person name="Goeker M."/>
        </authorList>
    </citation>
    <scope>NUCLEOTIDE SEQUENCE [LARGE SCALE GENOMIC DNA]</scope>
    <source>
        <strain evidence="2 3">DSM 17586</strain>
    </source>
</reference>
<keyword evidence="1" id="KW-0732">Signal</keyword>
<dbReference type="AlphaFoldDB" id="A0A2P8EU76"/>
<sequence length="126" mass="14052">MKTLPLAALVLALLMPLLMPLPAIAAEKDPDTGLILADGWEVVRSNCTACHSAGLVTQNSGSRNYWLGLIRWMQATQNLWQFDAATEKTILDYLSTHYGVKEGARRQPLPRELMPVNPYKMDVDRS</sequence>
<feature type="signal peptide" evidence="1">
    <location>
        <begin position="1"/>
        <end position="25"/>
    </location>
</feature>
<accession>A0A2P8EU76</accession>
<protein>
    <submittedName>
        <fullName evidence="2">Sulfite dehydrogenase (Cytochrome) subunit SorB</fullName>
    </submittedName>
</protein>
<dbReference type="RefSeq" id="WP_106592090.1">
    <property type="nucleotide sequence ID" value="NZ_PYGI01000014.1"/>
</dbReference>
<gene>
    <name evidence="2" type="ORF">CLV44_11421</name>
</gene>
<comment type="caution">
    <text evidence="2">The sequence shown here is derived from an EMBL/GenBank/DDBJ whole genome shotgun (WGS) entry which is preliminary data.</text>
</comment>
<evidence type="ECO:0000313" key="3">
    <source>
        <dbReference type="Proteomes" id="UP000242133"/>
    </source>
</evidence>
<feature type="chain" id="PRO_5015110559" evidence="1">
    <location>
        <begin position="26"/>
        <end position="126"/>
    </location>
</feature>
<dbReference type="InterPro" id="IPR036909">
    <property type="entry name" value="Cyt_c-like_dom_sf"/>
</dbReference>
<proteinExistence type="predicted"/>
<dbReference type="GO" id="GO:0020037">
    <property type="term" value="F:heme binding"/>
    <property type="evidence" value="ECO:0007669"/>
    <property type="project" value="InterPro"/>
</dbReference>